<evidence type="ECO:0000256" key="4">
    <source>
        <dbReference type="ARBA" id="ARBA00022568"/>
    </source>
</evidence>
<dbReference type="PhylomeDB" id="A0A0G4G1X9"/>
<dbReference type="EMBL" id="CDMY01000542">
    <property type="protein sequence ID" value="CEM21742.1"/>
    <property type="molecule type" value="Genomic_DNA"/>
</dbReference>
<evidence type="ECO:0000256" key="13">
    <source>
        <dbReference type="SAM" id="MobiDB-lite"/>
    </source>
</evidence>
<dbReference type="PROSITE" id="PS50297">
    <property type="entry name" value="ANK_REP_REGION"/>
    <property type="match status" value="1"/>
</dbReference>
<dbReference type="SUPFAM" id="SSF48403">
    <property type="entry name" value="Ankyrin repeat"/>
    <property type="match status" value="1"/>
</dbReference>
<dbReference type="Proteomes" id="UP000041254">
    <property type="component" value="Unassembled WGS sequence"/>
</dbReference>
<feature type="transmembrane region" description="Helical" evidence="14">
    <location>
        <begin position="467"/>
        <end position="484"/>
    </location>
</feature>
<evidence type="ECO:0000256" key="7">
    <source>
        <dbReference type="ARBA" id="ARBA00022837"/>
    </source>
</evidence>
<keyword evidence="3" id="KW-1003">Cell membrane</keyword>
<proteinExistence type="predicted"/>
<evidence type="ECO:0000256" key="5">
    <source>
        <dbReference type="ARBA" id="ARBA00022692"/>
    </source>
</evidence>
<feature type="transmembrane region" description="Helical" evidence="14">
    <location>
        <begin position="666"/>
        <end position="691"/>
    </location>
</feature>
<reference evidence="16 17" key="1">
    <citation type="submission" date="2014-11" db="EMBL/GenBank/DDBJ databases">
        <authorList>
            <person name="Zhu J."/>
            <person name="Qi W."/>
            <person name="Song R."/>
        </authorList>
    </citation>
    <scope>NUCLEOTIDE SEQUENCE [LARGE SCALE GENOMIC DNA]</scope>
</reference>
<dbReference type="GO" id="GO:0098703">
    <property type="term" value="P:calcium ion import across plasma membrane"/>
    <property type="evidence" value="ECO:0007669"/>
    <property type="project" value="TreeGrafter"/>
</dbReference>
<dbReference type="InterPro" id="IPR005821">
    <property type="entry name" value="Ion_trans_dom"/>
</dbReference>
<keyword evidence="6" id="KW-0677">Repeat</keyword>
<feature type="transmembrane region" description="Helical" evidence="14">
    <location>
        <begin position="536"/>
        <end position="555"/>
    </location>
</feature>
<keyword evidence="17" id="KW-1185">Reference proteome</keyword>
<dbReference type="OrthoDB" id="2373987at2759"/>
<dbReference type="PANTHER" id="PTHR10582">
    <property type="entry name" value="TRANSIENT RECEPTOR POTENTIAL ION CHANNEL PROTEIN"/>
    <property type="match status" value="1"/>
</dbReference>
<keyword evidence="7" id="KW-0106">Calcium</keyword>
<accession>A0A0G4G1X9</accession>
<dbReference type="InterPro" id="IPR002110">
    <property type="entry name" value="Ankyrin_rpt"/>
</dbReference>
<feature type="compositionally biased region" description="Polar residues" evidence="13">
    <location>
        <begin position="36"/>
        <end position="45"/>
    </location>
</feature>
<evidence type="ECO:0000313" key="16">
    <source>
        <dbReference type="EMBL" id="CEM21742.1"/>
    </source>
</evidence>
<name>A0A0G4G1X9_VITBC</name>
<evidence type="ECO:0000256" key="11">
    <source>
        <dbReference type="ARBA" id="ARBA00023303"/>
    </source>
</evidence>
<evidence type="ECO:0000259" key="15">
    <source>
        <dbReference type="Pfam" id="PF00520"/>
    </source>
</evidence>
<comment type="subcellular location">
    <subcellularLocation>
        <location evidence="1">Cell membrane</location>
        <topology evidence="1">Multi-pass membrane protein</topology>
    </subcellularLocation>
</comment>
<dbReference type="Gene3D" id="1.10.287.70">
    <property type="match status" value="1"/>
</dbReference>
<feature type="domain" description="Ion transport" evidence="15">
    <location>
        <begin position="426"/>
        <end position="600"/>
    </location>
</feature>
<evidence type="ECO:0000256" key="10">
    <source>
        <dbReference type="ARBA" id="ARBA00023136"/>
    </source>
</evidence>
<evidence type="ECO:0000256" key="3">
    <source>
        <dbReference type="ARBA" id="ARBA00022475"/>
    </source>
</evidence>
<gene>
    <name evidence="16" type="ORF">Vbra_16699</name>
</gene>
<feature type="transmembrane region" description="Helical" evidence="14">
    <location>
        <begin position="440"/>
        <end position="461"/>
    </location>
</feature>
<evidence type="ECO:0000256" key="1">
    <source>
        <dbReference type="ARBA" id="ARBA00004651"/>
    </source>
</evidence>
<evidence type="ECO:0000313" key="17">
    <source>
        <dbReference type="Proteomes" id="UP000041254"/>
    </source>
</evidence>
<dbReference type="InterPro" id="IPR036770">
    <property type="entry name" value="Ankyrin_rpt-contain_sf"/>
</dbReference>
<evidence type="ECO:0000256" key="6">
    <source>
        <dbReference type="ARBA" id="ARBA00022737"/>
    </source>
</evidence>
<feature type="region of interest" description="Disordered" evidence="13">
    <location>
        <begin position="1"/>
        <end position="53"/>
    </location>
</feature>
<keyword evidence="2" id="KW-0813">Transport</keyword>
<evidence type="ECO:0000256" key="14">
    <source>
        <dbReference type="SAM" id="Phobius"/>
    </source>
</evidence>
<keyword evidence="8 14" id="KW-1133">Transmembrane helix</keyword>
<dbReference type="Pfam" id="PF00023">
    <property type="entry name" value="Ank"/>
    <property type="match status" value="1"/>
</dbReference>
<feature type="transmembrane region" description="Helical" evidence="14">
    <location>
        <begin position="567"/>
        <end position="593"/>
    </location>
</feature>
<evidence type="ECO:0000256" key="9">
    <source>
        <dbReference type="ARBA" id="ARBA00023065"/>
    </source>
</evidence>
<organism evidence="16 17">
    <name type="scientific">Vitrella brassicaformis (strain CCMP3155)</name>
    <dbReference type="NCBI Taxonomy" id="1169540"/>
    <lineage>
        <taxon>Eukaryota</taxon>
        <taxon>Sar</taxon>
        <taxon>Alveolata</taxon>
        <taxon>Colpodellida</taxon>
        <taxon>Vitrellaceae</taxon>
        <taxon>Vitrella</taxon>
    </lineage>
</organism>
<dbReference type="PANTHER" id="PTHR10582:SF2">
    <property type="entry name" value="INACTIVE"/>
    <property type="match status" value="1"/>
</dbReference>
<keyword evidence="4" id="KW-0109">Calcium transport</keyword>
<dbReference type="Pfam" id="PF00520">
    <property type="entry name" value="Ion_trans"/>
    <property type="match status" value="1"/>
</dbReference>
<feature type="repeat" description="ANK" evidence="12">
    <location>
        <begin position="264"/>
        <end position="296"/>
    </location>
</feature>
<dbReference type="STRING" id="1169540.A0A0G4G1X9"/>
<dbReference type="InParanoid" id="A0A0G4G1X9"/>
<evidence type="ECO:0000256" key="2">
    <source>
        <dbReference type="ARBA" id="ARBA00022448"/>
    </source>
</evidence>
<keyword evidence="5 14" id="KW-0812">Transmembrane</keyword>
<dbReference type="InterPro" id="IPR024862">
    <property type="entry name" value="TRPV"/>
</dbReference>
<dbReference type="Gene3D" id="1.25.40.20">
    <property type="entry name" value="Ankyrin repeat-containing domain"/>
    <property type="match status" value="1"/>
</dbReference>
<keyword evidence="11" id="KW-0407">Ion channel</keyword>
<feature type="transmembrane region" description="Helical" evidence="14">
    <location>
        <begin position="496"/>
        <end position="524"/>
    </location>
</feature>
<dbReference type="GO" id="GO:0005216">
    <property type="term" value="F:monoatomic ion channel activity"/>
    <property type="evidence" value="ECO:0007669"/>
    <property type="project" value="InterPro"/>
</dbReference>
<dbReference type="AlphaFoldDB" id="A0A0G4G1X9"/>
<keyword evidence="12" id="KW-0040">ANK repeat</keyword>
<keyword evidence="10 14" id="KW-0472">Membrane</keyword>
<dbReference type="GO" id="GO:0005886">
    <property type="term" value="C:plasma membrane"/>
    <property type="evidence" value="ECO:0007669"/>
    <property type="project" value="UniProtKB-SubCell"/>
</dbReference>
<protein>
    <recommendedName>
        <fullName evidence="15">Ion transport domain-containing protein</fullName>
    </recommendedName>
</protein>
<keyword evidence="9" id="KW-0406">Ion transport</keyword>
<evidence type="ECO:0000256" key="12">
    <source>
        <dbReference type="PROSITE-ProRule" id="PRU00023"/>
    </source>
</evidence>
<dbReference type="PROSITE" id="PS50088">
    <property type="entry name" value="ANK_REPEAT"/>
    <property type="match status" value="1"/>
</dbReference>
<dbReference type="VEuPathDB" id="CryptoDB:Vbra_16699"/>
<evidence type="ECO:0000256" key="8">
    <source>
        <dbReference type="ARBA" id="ARBA00022989"/>
    </source>
</evidence>
<sequence length="813" mass="92260">MSSSTSRLSDPPPHPAVDEKREEDQVAAPAIADPATDNQMTPSESVQHRDEVPHRCTNLKIPRLGTDEVSAESDILQRYKTSDDLYVIGIELKRKISKALPRYEELPAEVADLVREIEMCTEMICESVEKRIDNGEMEETWTESWTESLVGPFKKIMQSFQSILEEAGSRRSANVHDTVSALIIDLLTSYQFCEHLTPEEQEEVLGSEITTRRDTTLALPTTAVHEAARMGWLGPFEKMIANRPQLLTRTLTVAADDNILFNESGYTPLHVATKYVRPKIVRLILQQYPDALNQKDKIGHTAIDLVVNMTTGVDVTLAMIEAGDVVIFSMLHERGKLSYLWRQENLLKMLPFIKDAIIYSLKQSNDSEIILVALRYLSSFRDSTGSRRKDSRTQEIEETGEWLEGFCTKAMAEIDEKSLLPIRLNGFPMIRLRARYWQEYWNYLDLASSLAVVALIVSYFCEAPLDVITAALSLVGLLFATRILQIATPKSNTGPLILAVVRMFADISMFLLLYVYILLAFAAALNILAQEGNDDFGTYGLAVLTLFYGGLGEFQDPLDHAIEDGRILAAILVVLYVILSSIILINLLIAIMASTWGAIEHSQHAHYHMLRLRLLNEYLCMQSYERLPPPFSIMSLFILAPLRCLFRKCAEPDMSVHSPDTVLERIVWAMIRVETGIYIFAFTPLFLVLALLKSLIGGERTLLKSFICSPWNTFLFTWWEVFHLLILVKNDWNADVYGRKERIYERKDTPPSEVKPLQASDAMVAKINKWSRELDGRKATTQDIITILRNIQEERLEIKKKLLEAVPLLQLKP</sequence>